<proteinExistence type="predicted"/>
<evidence type="ECO:0000313" key="1">
    <source>
        <dbReference type="EMBL" id="AFY91993.1"/>
    </source>
</evidence>
<dbReference type="HOGENOM" id="CLU_127714_0_0_3"/>
<protein>
    <submittedName>
        <fullName evidence="1">Putative RNA-binding protein containing Zn ribbon</fullName>
    </submittedName>
</protein>
<dbReference type="AlphaFoldDB" id="K9UBI2"/>
<gene>
    <name evidence="1" type="ORF">Cha6605_0722</name>
</gene>
<sequence>MSLTSIASITSAIQNQPGWEGVRDWGAIVRAWSQIVSPAIAERTQPRSLSRGILTIATNSSSLSHQLTFGRQALCQRFNRLESAPSIVDLRFVAVGYTDRSIVTATDDRSVAIDSGNVVICSHCNCRAREGELLRWNVCRFCAFAEHRF</sequence>
<evidence type="ECO:0000313" key="2">
    <source>
        <dbReference type="Proteomes" id="UP000010366"/>
    </source>
</evidence>
<dbReference type="STRING" id="1173020.Cha6605_0722"/>
<dbReference type="Proteomes" id="UP000010366">
    <property type="component" value="Chromosome"/>
</dbReference>
<name>K9UBI2_CHAP6</name>
<dbReference type="InterPro" id="IPR007922">
    <property type="entry name" value="DciA-like"/>
</dbReference>
<dbReference type="EMBL" id="CP003600">
    <property type="protein sequence ID" value="AFY91993.1"/>
    <property type="molecule type" value="Genomic_DNA"/>
</dbReference>
<accession>K9UBI2</accession>
<reference evidence="1 2" key="1">
    <citation type="submission" date="2012-05" db="EMBL/GenBank/DDBJ databases">
        <title>Finished chromosome of genome of Chamaesiphon sp. PCC 6605.</title>
        <authorList>
            <consortium name="US DOE Joint Genome Institute"/>
            <person name="Gugger M."/>
            <person name="Coursin T."/>
            <person name="Rippka R."/>
            <person name="Tandeau De Marsac N."/>
            <person name="Huntemann M."/>
            <person name="Wei C.-L."/>
            <person name="Han J."/>
            <person name="Detter J.C."/>
            <person name="Han C."/>
            <person name="Tapia R."/>
            <person name="Chen A."/>
            <person name="Kyrpides N."/>
            <person name="Mavromatis K."/>
            <person name="Markowitz V."/>
            <person name="Szeto E."/>
            <person name="Ivanova N."/>
            <person name="Pagani I."/>
            <person name="Pati A."/>
            <person name="Goodwin L."/>
            <person name="Nordberg H.P."/>
            <person name="Cantor M.N."/>
            <person name="Hua S.X."/>
            <person name="Woyke T."/>
            <person name="Kerfeld C.A."/>
        </authorList>
    </citation>
    <scope>NUCLEOTIDE SEQUENCE [LARGE SCALE GENOMIC DNA]</scope>
    <source>
        <strain evidence="2">ATCC 27169 / PCC 6605</strain>
    </source>
</reference>
<dbReference type="Pfam" id="PF05258">
    <property type="entry name" value="DciA"/>
    <property type="match status" value="1"/>
</dbReference>
<dbReference type="OrthoDB" id="511752at2"/>
<keyword evidence="2" id="KW-1185">Reference proteome</keyword>
<dbReference type="eggNOG" id="COG5512">
    <property type="taxonomic scope" value="Bacteria"/>
</dbReference>
<organism evidence="1 2">
    <name type="scientific">Chamaesiphon minutus (strain ATCC 27169 / PCC 6605)</name>
    <dbReference type="NCBI Taxonomy" id="1173020"/>
    <lineage>
        <taxon>Bacteria</taxon>
        <taxon>Bacillati</taxon>
        <taxon>Cyanobacteriota</taxon>
        <taxon>Cyanophyceae</taxon>
        <taxon>Gomontiellales</taxon>
        <taxon>Chamaesiphonaceae</taxon>
        <taxon>Chamaesiphon</taxon>
    </lineage>
</organism>
<dbReference type="PANTHER" id="PTHR36456">
    <property type="entry name" value="UPF0232 PROTEIN SCO3875"/>
    <property type="match status" value="1"/>
</dbReference>
<dbReference type="PANTHER" id="PTHR36456:SF1">
    <property type="entry name" value="UPF0232 PROTEIN SCO3875"/>
    <property type="match status" value="1"/>
</dbReference>
<dbReference type="RefSeq" id="WP_015158187.1">
    <property type="nucleotide sequence ID" value="NC_019697.1"/>
</dbReference>
<dbReference type="KEGG" id="cmp:Cha6605_0722"/>